<dbReference type="InterPro" id="IPR014729">
    <property type="entry name" value="Rossmann-like_a/b/a_fold"/>
</dbReference>
<evidence type="ECO:0000256" key="2">
    <source>
        <dbReference type="ARBA" id="ARBA00022695"/>
    </source>
</evidence>
<keyword evidence="1" id="KW-0808">Transferase</keyword>
<organism evidence="4">
    <name type="scientific">Candidatus Methanomethylicus mesodigestus</name>
    <dbReference type="NCBI Taxonomy" id="1867258"/>
    <lineage>
        <taxon>Archaea</taxon>
        <taxon>Thermoproteota</taxon>
        <taxon>Methanosuratincolia</taxon>
        <taxon>Candidatus Methanomethylicales</taxon>
        <taxon>Candidatus Methanomethylicaceae</taxon>
        <taxon>Candidatus Methanomethylicus</taxon>
    </lineage>
</organism>
<dbReference type="InterPro" id="IPR050385">
    <property type="entry name" value="Archaeal_FAD_synthase"/>
</dbReference>
<dbReference type="AlphaFoldDB" id="A0A7C3IKL4"/>
<dbReference type="InterPro" id="IPR004821">
    <property type="entry name" value="Cyt_trans-like"/>
</dbReference>
<evidence type="ECO:0000259" key="3">
    <source>
        <dbReference type="Pfam" id="PF01467"/>
    </source>
</evidence>
<proteinExistence type="predicted"/>
<dbReference type="Pfam" id="PF01467">
    <property type="entry name" value="CTP_transf_like"/>
    <property type="match status" value="1"/>
</dbReference>
<sequence>MAAGCFDLLHYGHLRYLEEAKKLGGEGAELVVVVARDSTIMRRKGRPPVMKEEDRRALVEALKPVDRAILGGVDFDTELVIREVKPDIIALGYDQNDLEEIVKAKGEATVVRLGKYGDLSSSKIRSMINSSGSNSEHKVRR</sequence>
<name>A0A7C3IKL4_9CREN</name>
<dbReference type="PANTHER" id="PTHR43793:SF1">
    <property type="entry name" value="FAD SYNTHASE"/>
    <property type="match status" value="1"/>
</dbReference>
<protein>
    <submittedName>
        <fullName evidence="4">FAD synthase</fullName>
    </submittedName>
</protein>
<dbReference type="GO" id="GO:0016779">
    <property type="term" value="F:nucleotidyltransferase activity"/>
    <property type="evidence" value="ECO:0007669"/>
    <property type="project" value="UniProtKB-KW"/>
</dbReference>
<evidence type="ECO:0000256" key="1">
    <source>
        <dbReference type="ARBA" id="ARBA00022679"/>
    </source>
</evidence>
<dbReference type="PANTHER" id="PTHR43793">
    <property type="entry name" value="FAD SYNTHASE"/>
    <property type="match status" value="1"/>
</dbReference>
<keyword evidence="2" id="KW-0548">Nucleotidyltransferase</keyword>
<comment type="caution">
    <text evidence="4">The sequence shown here is derived from an EMBL/GenBank/DDBJ whole genome shotgun (WGS) entry which is preliminary data.</text>
</comment>
<evidence type="ECO:0000313" key="4">
    <source>
        <dbReference type="EMBL" id="HFK19791.1"/>
    </source>
</evidence>
<accession>A0A7C3IKL4</accession>
<dbReference type="NCBIfam" id="TIGR00125">
    <property type="entry name" value="cyt_tran_rel"/>
    <property type="match status" value="1"/>
</dbReference>
<gene>
    <name evidence="4" type="ORF">ENS19_00730</name>
</gene>
<dbReference type="EMBL" id="DSTX01000001">
    <property type="protein sequence ID" value="HFK19791.1"/>
    <property type="molecule type" value="Genomic_DNA"/>
</dbReference>
<dbReference type="Gene3D" id="3.40.50.620">
    <property type="entry name" value="HUPs"/>
    <property type="match status" value="1"/>
</dbReference>
<feature type="domain" description="Cytidyltransferase-like" evidence="3">
    <location>
        <begin position="2"/>
        <end position="126"/>
    </location>
</feature>
<reference evidence="4" key="1">
    <citation type="journal article" date="2020" name="mSystems">
        <title>Genome- and Community-Level Interaction Insights into Carbon Utilization and Element Cycling Functions of Hydrothermarchaeota in Hydrothermal Sediment.</title>
        <authorList>
            <person name="Zhou Z."/>
            <person name="Liu Y."/>
            <person name="Xu W."/>
            <person name="Pan J."/>
            <person name="Luo Z.H."/>
            <person name="Li M."/>
        </authorList>
    </citation>
    <scope>NUCLEOTIDE SEQUENCE [LARGE SCALE GENOMIC DNA]</scope>
    <source>
        <strain evidence="4">SpSt-468</strain>
    </source>
</reference>
<dbReference type="SUPFAM" id="SSF52374">
    <property type="entry name" value="Nucleotidylyl transferase"/>
    <property type="match status" value="1"/>
</dbReference>